<dbReference type="AlphaFoldDB" id="A0A8C1R7N0"/>
<dbReference type="Ensembl" id="ENSCCRT00010103924.1">
    <property type="protein sequence ID" value="ENSCCRP00010093658.1"/>
    <property type="gene ID" value="ENSCCRG00010040997.1"/>
</dbReference>
<dbReference type="Ensembl" id="ENSCCRT00020043907.1">
    <property type="protein sequence ID" value="ENSCCRP00020040237.1"/>
    <property type="gene ID" value="ENSCCRG00020017941.1"/>
</dbReference>
<accession>A0A8C1R7N0</accession>
<evidence type="ECO:0000313" key="2">
    <source>
        <dbReference type="Ensembl" id="ENSCCRP00010093658.1"/>
    </source>
</evidence>
<dbReference type="Proteomes" id="UP000694700">
    <property type="component" value="Unplaced"/>
</dbReference>
<keyword evidence="1" id="KW-0472">Membrane</keyword>
<reference evidence="2" key="1">
    <citation type="submission" date="2025-05" db="UniProtKB">
        <authorList>
            <consortium name="Ensembl"/>
        </authorList>
    </citation>
    <scope>IDENTIFICATION</scope>
</reference>
<keyword evidence="3" id="KW-1185">Reference proteome</keyword>
<proteinExistence type="predicted"/>
<name>A0A8C1R7N0_CYPCA</name>
<evidence type="ECO:0000256" key="1">
    <source>
        <dbReference type="SAM" id="Phobius"/>
    </source>
</evidence>
<sequence length="96" mass="10608">MSAQAEKLELEELDKTLLKKNEPKPLGKYERIIQPYVAELIMTRENYMNATGATFSVLKSDEQLGKAVFAEMAMTCLVTMVVLLGAVNGKSKSPLV</sequence>
<accession>A0A8C1F9D7</accession>
<feature type="transmembrane region" description="Helical" evidence="1">
    <location>
        <begin position="68"/>
        <end position="87"/>
    </location>
</feature>
<organism evidence="2 3">
    <name type="scientific">Cyprinus carpio</name>
    <name type="common">Common carp</name>
    <dbReference type="NCBI Taxonomy" id="7962"/>
    <lineage>
        <taxon>Eukaryota</taxon>
        <taxon>Metazoa</taxon>
        <taxon>Chordata</taxon>
        <taxon>Craniata</taxon>
        <taxon>Vertebrata</taxon>
        <taxon>Euteleostomi</taxon>
        <taxon>Actinopterygii</taxon>
        <taxon>Neopterygii</taxon>
        <taxon>Teleostei</taxon>
        <taxon>Ostariophysi</taxon>
        <taxon>Cypriniformes</taxon>
        <taxon>Cyprinidae</taxon>
        <taxon>Cyprininae</taxon>
        <taxon>Cyprinus</taxon>
    </lineage>
</organism>
<keyword evidence="1" id="KW-1133">Transmembrane helix</keyword>
<dbReference type="Ensembl" id="ENSCCRT00015022014.1">
    <property type="protein sequence ID" value="ENSCCRP00015021241.1"/>
    <property type="gene ID" value="ENSCCRG00015009182.1"/>
</dbReference>
<protein>
    <submittedName>
        <fullName evidence="2">Uncharacterized protein</fullName>
    </submittedName>
</protein>
<dbReference type="Proteomes" id="UP000694701">
    <property type="component" value="Unplaced"/>
</dbReference>
<keyword evidence="1" id="KW-0812">Transmembrane</keyword>
<evidence type="ECO:0000313" key="3">
    <source>
        <dbReference type="Proteomes" id="UP000694427"/>
    </source>
</evidence>
<dbReference type="Proteomes" id="UP000694427">
    <property type="component" value="Unplaced"/>
</dbReference>